<dbReference type="AlphaFoldDB" id="A0A7I7PGP0"/>
<sequence length="208" mass="22239">MSRPLLVWCCVALLAAACTRVVGGTAVPAFGHLGALSGIDVDEVLLDQSRMRAITGTGDDLTIIPTMDASQPVDLDSLAQSAPPQCRFFYADTATFGTDIEQFHKTTFQYPPKGALISEGAAGYRDVDTARRSFHTLVTTVEHCADTSAGWLLVGDWNAEDDSLHTRPGACGRDYRVKSVVLVEVTFCGFPESVPGIVMTNITAKVPS</sequence>
<dbReference type="EMBL" id="AP022583">
    <property type="protein sequence ID" value="BBY07784.1"/>
    <property type="molecule type" value="Genomic_DNA"/>
</dbReference>
<feature type="domain" description="PknH-like extracellular" evidence="2">
    <location>
        <begin position="40"/>
        <end position="192"/>
    </location>
</feature>
<dbReference type="PROSITE" id="PS51257">
    <property type="entry name" value="PROKAR_LIPOPROTEIN"/>
    <property type="match status" value="1"/>
</dbReference>
<feature type="signal peptide" evidence="1">
    <location>
        <begin position="1"/>
        <end position="23"/>
    </location>
</feature>
<dbReference type="Pfam" id="PF14032">
    <property type="entry name" value="PknH_C"/>
    <property type="match status" value="1"/>
</dbReference>
<dbReference type="EMBL" id="MVIC01000035">
    <property type="protein sequence ID" value="ORB12344.1"/>
    <property type="molecule type" value="Genomic_DNA"/>
</dbReference>
<evidence type="ECO:0000313" key="5">
    <source>
        <dbReference type="Proteomes" id="UP000192374"/>
    </source>
</evidence>
<dbReference type="OrthoDB" id="4613034at2"/>
<dbReference type="KEGG" id="mnv:MNVI_31020"/>
<evidence type="ECO:0000256" key="1">
    <source>
        <dbReference type="SAM" id="SignalP"/>
    </source>
</evidence>
<dbReference type="Proteomes" id="UP000192374">
    <property type="component" value="Unassembled WGS sequence"/>
</dbReference>
<dbReference type="RefSeq" id="WP_083088832.1">
    <property type="nucleotide sequence ID" value="NZ_AP022583.1"/>
</dbReference>
<dbReference type="InterPro" id="IPR026954">
    <property type="entry name" value="PknH-like_Extracell"/>
</dbReference>
<keyword evidence="1" id="KW-0732">Signal</keyword>
<reference evidence="3" key="3">
    <citation type="submission" date="2020-02" db="EMBL/GenBank/DDBJ databases">
        <authorList>
            <person name="Matsumoto Y."/>
            <person name="Motooka D."/>
            <person name="Nakamura S."/>
        </authorList>
    </citation>
    <scope>NUCLEOTIDE SEQUENCE</scope>
    <source>
        <strain evidence="3">JCM 16367</strain>
    </source>
</reference>
<dbReference type="Gene3D" id="3.40.1000.70">
    <property type="entry name" value="PknH-like extracellular domain"/>
    <property type="match status" value="1"/>
</dbReference>
<evidence type="ECO:0000313" key="6">
    <source>
        <dbReference type="Proteomes" id="UP000466894"/>
    </source>
</evidence>
<dbReference type="Proteomes" id="UP000466894">
    <property type="component" value="Chromosome"/>
</dbReference>
<reference evidence="3 6" key="2">
    <citation type="journal article" date="2019" name="Emerg. Microbes Infect.">
        <title>Comprehensive subspecies identification of 175 nontuberculous mycobacteria species based on 7547 genomic profiles.</title>
        <authorList>
            <person name="Matsumoto Y."/>
            <person name="Kinjo T."/>
            <person name="Motooka D."/>
            <person name="Nabeya D."/>
            <person name="Jung N."/>
            <person name="Uechi K."/>
            <person name="Horii T."/>
            <person name="Iida T."/>
            <person name="Fujita J."/>
            <person name="Nakamura S."/>
        </authorList>
    </citation>
    <scope>NUCLEOTIDE SEQUENCE [LARGE SCALE GENOMIC DNA]</scope>
    <source>
        <strain evidence="3 6">JCM 16367</strain>
    </source>
</reference>
<name>A0A7I7PGP0_9MYCO</name>
<evidence type="ECO:0000313" key="3">
    <source>
        <dbReference type="EMBL" id="BBY07784.1"/>
    </source>
</evidence>
<proteinExistence type="predicted"/>
<evidence type="ECO:0000313" key="4">
    <source>
        <dbReference type="EMBL" id="ORB12344.1"/>
    </source>
</evidence>
<gene>
    <name evidence="3" type="primary">lpqA</name>
    <name evidence="4" type="ORF">BST37_16460</name>
    <name evidence="3" type="ORF">MNVI_31020</name>
</gene>
<dbReference type="InterPro" id="IPR038232">
    <property type="entry name" value="PknH-like_Extracell_sf"/>
</dbReference>
<feature type="chain" id="PRO_5044657895" evidence="1">
    <location>
        <begin position="24"/>
        <end position="208"/>
    </location>
</feature>
<reference evidence="4 5" key="1">
    <citation type="submission" date="2017-02" db="EMBL/GenBank/DDBJ databases">
        <title>The new phylogeny of genus Mycobacterium.</title>
        <authorList>
            <person name="Tortoli E."/>
            <person name="Trovato A."/>
            <person name="Cirillo D.M."/>
        </authorList>
    </citation>
    <scope>NUCLEOTIDE SEQUENCE [LARGE SCALE GENOMIC DNA]</scope>
    <source>
        <strain evidence="4 5">DSM 45145</strain>
    </source>
</reference>
<protein>
    <submittedName>
        <fullName evidence="3">Sensor domain-containing protein</fullName>
    </submittedName>
</protein>
<organism evidence="3 6">
    <name type="scientific">Mycobacterium noviomagense</name>
    <dbReference type="NCBI Taxonomy" id="459858"/>
    <lineage>
        <taxon>Bacteria</taxon>
        <taxon>Bacillati</taxon>
        <taxon>Actinomycetota</taxon>
        <taxon>Actinomycetes</taxon>
        <taxon>Mycobacteriales</taxon>
        <taxon>Mycobacteriaceae</taxon>
        <taxon>Mycobacterium</taxon>
    </lineage>
</organism>
<keyword evidence="5" id="KW-1185">Reference proteome</keyword>
<evidence type="ECO:0000259" key="2">
    <source>
        <dbReference type="Pfam" id="PF14032"/>
    </source>
</evidence>
<accession>A0A7I7PGP0</accession>